<gene>
    <name evidence="2" type="ORF">KI387_012996</name>
</gene>
<comment type="caution">
    <text evidence="2">The sequence shown here is derived from an EMBL/GenBank/DDBJ whole genome shotgun (WGS) entry which is preliminary data.</text>
</comment>
<evidence type="ECO:0000313" key="2">
    <source>
        <dbReference type="EMBL" id="KAH9301413.1"/>
    </source>
</evidence>
<reference evidence="2 3" key="1">
    <citation type="journal article" date="2021" name="Nat. Plants">
        <title>The Taxus genome provides insights into paclitaxel biosynthesis.</title>
        <authorList>
            <person name="Xiong X."/>
            <person name="Gou J."/>
            <person name="Liao Q."/>
            <person name="Li Y."/>
            <person name="Zhou Q."/>
            <person name="Bi G."/>
            <person name="Li C."/>
            <person name="Du R."/>
            <person name="Wang X."/>
            <person name="Sun T."/>
            <person name="Guo L."/>
            <person name="Liang H."/>
            <person name="Lu P."/>
            <person name="Wu Y."/>
            <person name="Zhang Z."/>
            <person name="Ro D.K."/>
            <person name="Shang Y."/>
            <person name="Huang S."/>
            <person name="Yan J."/>
        </authorList>
    </citation>
    <scope>NUCLEOTIDE SEQUENCE [LARGE SCALE GENOMIC DNA]</scope>
    <source>
        <strain evidence="2">Ta-2019</strain>
    </source>
</reference>
<dbReference type="Proteomes" id="UP000824469">
    <property type="component" value="Unassembled WGS sequence"/>
</dbReference>
<dbReference type="AlphaFoldDB" id="A0AA38CRW9"/>
<accession>A0AA38CRW9</accession>
<keyword evidence="3" id="KW-1185">Reference proteome</keyword>
<feature type="non-terminal residue" evidence="2">
    <location>
        <position position="1"/>
    </location>
</feature>
<evidence type="ECO:0000256" key="1">
    <source>
        <dbReference type="SAM" id="MobiDB-lite"/>
    </source>
</evidence>
<protein>
    <submittedName>
        <fullName evidence="2">Uncharacterized protein</fullName>
    </submittedName>
</protein>
<feature type="region of interest" description="Disordered" evidence="1">
    <location>
        <begin position="1"/>
        <end position="63"/>
    </location>
</feature>
<feature type="compositionally biased region" description="Basic and acidic residues" evidence="1">
    <location>
        <begin position="41"/>
        <end position="57"/>
    </location>
</feature>
<feature type="compositionally biased region" description="Acidic residues" evidence="1">
    <location>
        <begin position="30"/>
        <end position="40"/>
    </location>
</feature>
<feature type="non-terminal residue" evidence="2">
    <location>
        <position position="63"/>
    </location>
</feature>
<organism evidence="2 3">
    <name type="scientific">Taxus chinensis</name>
    <name type="common">Chinese yew</name>
    <name type="synonym">Taxus wallichiana var. chinensis</name>
    <dbReference type="NCBI Taxonomy" id="29808"/>
    <lineage>
        <taxon>Eukaryota</taxon>
        <taxon>Viridiplantae</taxon>
        <taxon>Streptophyta</taxon>
        <taxon>Embryophyta</taxon>
        <taxon>Tracheophyta</taxon>
        <taxon>Spermatophyta</taxon>
        <taxon>Pinopsida</taxon>
        <taxon>Pinidae</taxon>
        <taxon>Conifers II</taxon>
        <taxon>Cupressales</taxon>
        <taxon>Taxaceae</taxon>
        <taxon>Taxus</taxon>
    </lineage>
</organism>
<sequence>EEGKEDGHNRSLRKEEVPVYEEQGCNAKDDEPELDEEKGDDDYVIKEDKGTGGESSREPFYFV</sequence>
<dbReference type="EMBL" id="JAHRHJ020000009">
    <property type="protein sequence ID" value="KAH9301413.1"/>
    <property type="molecule type" value="Genomic_DNA"/>
</dbReference>
<name>A0AA38CRW9_TAXCH</name>
<proteinExistence type="predicted"/>
<evidence type="ECO:0000313" key="3">
    <source>
        <dbReference type="Proteomes" id="UP000824469"/>
    </source>
</evidence>
<feature type="compositionally biased region" description="Basic and acidic residues" evidence="1">
    <location>
        <begin position="1"/>
        <end position="17"/>
    </location>
</feature>